<dbReference type="EMBL" id="JBHRTR010000026">
    <property type="protein sequence ID" value="MFC3227950.1"/>
    <property type="molecule type" value="Genomic_DNA"/>
</dbReference>
<evidence type="ECO:0000313" key="10">
    <source>
        <dbReference type="Proteomes" id="UP001595528"/>
    </source>
</evidence>
<dbReference type="CDD" id="cd06261">
    <property type="entry name" value="TM_PBP2"/>
    <property type="match status" value="1"/>
</dbReference>
<accession>A0ABV7KZY3</accession>
<evidence type="ECO:0000259" key="8">
    <source>
        <dbReference type="PROSITE" id="PS50928"/>
    </source>
</evidence>
<feature type="domain" description="ABC transmembrane type-1" evidence="8">
    <location>
        <begin position="99"/>
        <end position="290"/>
    </location>
</feature>
<dbReference type="RefSeq" id="WP_379900589.1">
    <property type="nucleotide sequence ID" value="NZ_JBHRTR010000026.1"/>
</dbReference>
<comment type="subcellular location">
    <subcellularLocation>
        <location evidence="1 7">Cell membrane</location>
        <topology evidence="1 7">Multi-pass membrane protein</topology>
    </subcellularLocation>
</comment>
<dbReference type="Proteomes" id="UP001595528">
    <property type="component" value="Unassembled WGS sequence"/>
</dbReference>
<dbReference type="PROSITE" id="PS50928">
    <property type="entry name" value="ABC_TM1"/>
    <property type="match status" value="1"/>
</dbReference>
<dbReference type="Pfam" id="PF00528">
    <property type="entry name" value="BPD_transp_1"/>
    <property type="match status" value="1"/>
</dbReference>
<dbReference type="SUPFAM" id="SSF161098">
    <property type="entry name" value="MetI-like"/>
    <property type="match status" value="1"/>
</dbReference>
<feature type="transmembrane region" description="Helical" evidence="7">
    <location>
        <begin position="98"/>
        <end position="122"/>
    </location>
</feature>
<feature type="transmembrane region" description="Helical" evidence="7">
    <location>
        <begin position="167"/>
        <end position="188"/>
    </location>
</feature>
<reference evidence="10" key="1">
    <citation type="journal article" date="2019" name="Int. J. Syst. Evol. Microbiol.">
        <title>The Global Catalogue of Microorganisms (GCM) 10K type strain sequencing project: providing services to taxonomists for standard genome sequencing and annotation.</title>
        <authorList>
            <consortium name="The Broad Institute Genomics Platform"/>
            <consortium name="The Broad Institute Genome Sequencing Center for Infectious Disease"/>
            <person name="Wu L."/>
            <person name="Ma J."/>
        </authorList>
    </citation>
    <scope>NUCLEOTIDE SEQUENCE [LARGE SCALE GENOMIC DNA]</scope>
    <source>
        <strain evidence="10">KCTC 42964</strain>
    </source>
</reference>
<comment type="similarity">
    <text evidence="7">Belongs to the binding-protein-dependent transport system permease family.</text>
</comment>
<keyword evidence="10" id="KW-1185">Reference proteome</keyword>
<sequence>MSAAGPVQGSAAPFSEALKHAVLILGALIVILPFYVMVTSSFKSSHEIETSSGGVFGSQEQFVDEYCVKLGNERDECLRTPIVFNYTEAFRQAPLLRYLLNGVIVTASIFLIQVAVALPCAYALAKLRFWGREIVFGLVLFCLLIPVHAIALPLYIMLAKAGLTNSYAALVIPWTISVFGIFLMRQFFKTVPDDLIDAARMDGMSEFGIVWKVMLPTAVPALLAFAIFSVVAHWNDYFWPRVVITGNRDLYTPPLGLREFSGGADGSMWGPMMATATIIVLPLIVAFLLAQRRFIEGITLSGMK</sequence>
<dbReference type="Gene3D" id="1.10.3720.10">
    <property type="entry name" value="MetI-like"/>
    <property type="match status" value="1"/>
</dbReference>
<evidence type="ECO:0000313" key="9">
    <source>
        <dbReference type="EMBL" id="MFC3227950.1"/>
    </source>
</evidence>
<evidence type="ECO:0000256" key="1">
    <source>
        <dbReference type="ARBA" id="ARBA00004651"/>
    </source>
</evidence>
<evidence type="ECO:0000256" key="4">
    <source>
        <dbReference type="ARBA" id="ARBA00022692"/>
    </source>
</evidence>
<evidence type="ECO:0000256" key="3">
    <source>
        <dbReference type="ARBA" id="ARBA00022475"/>
    </source>
</evidence>
<dbReference type="PANTHER" id="PTHR43744">
    <property type="entry name" value="ABC TRANSPORTER PERMEASE PROTEIN MG189-RELATED-RELATED"/>
    <property type="match status" value="1"/>
</dbReference>
<keyword evidence="4 7" id="KW-0812">Transmembrane</keyword>
<organism evidence="9 10">
    <name type="scientific">Marinibaculum pumilum</name>
    <dbReference type="NCBI Taxonomy" id="1766165"/>
    <lineage>
        <taxon>Bacteria</taxon>
        <taxon>Pseudomonadati</taxon>
        <taxon>Pseudomonadota</taxon>
        <taxon>Alphaproteobacteria</taxon>
        <taxon>Rhodospirillales</taxon>
        <taxon>Rhodospirillaceae</taxon>
        <taxon>Marinibaculum</taxon>
    </lineage>
</organism>
<evidence type="ECO:0000256" key="5">
    <source>
        <dbReference type="ARBA" id="ARBA00022989"/>
    </source>
</evidence>
<keyword evidence="5 7" id="KW-1133">Transmembrane helix</keyword>
<gene>
    <name evidence="9" type="ORF">ACFOGJ_11950</name>
</gene>
<name>A0ABV7KZY3_9PROT</name>
<protein>
    <submittedName>
        <fullName evidence="9">Carbohydrate ABC transporter permease</fullName>
    </submittedName>
</protein>
<feature type="transmembrane region" description="Helical" evidence="7">
    <location>
        <begin position="209"/>
        <end position="232"/>
    </location>
</feature>
<evidence type="ECO:0000256" key="6">
    <source>
        <dbReference type="ARBA" id="ARBA00023136"/>
    </source>
</evidence>
<evidence type="ECO:0000256" key="7">
    <source>
        <dbReference type="RuleBase" id="RU363032"/>
    </source>
</evidence>
<evidence type="ECO:0000256" key="2">
    <source>
        <dbReference type="ARBA" id="ARBA00022448"/>
    </source>
</evidence>
<dbReference type="InterPro" id="IPR035906">
    <property type="entry name" value="MetI-like_sf"/>
</dbReference>
<keyword evidence="6 7" id="KW-0472">Membrane</keyword>
<feature type="transmembrane region" description="Helical" evidence="7">
    <location>
        <begin position="21"/>
        <end position="38"/>
    </location>
</feature>
<proteinExistence type="inferred from homology"/>
<keyword evidence="3" id="KW-1003">Cell membrane</keyword>
<comment type="caution">
    <text evidence="9">The sequence shown here is derived from an EMBL/GenBank/DDBJ whole genome shotgun (WGS) entry which is preliminary data.</text>
</comment>
<dbReference type="PANTHER" id="PTHR43744:SF12">
    <property type="entry name" value="ABC TRANSPORTER PERMEASE PROTEIN MG189-RELATED"/>
    <property type="match status" value="1"/>
</dbReference>
<dbReference type="InterPro" id="IPR000515">
    <property type="entry name" value="MetI-like"/>
</dbReference>
<feature type="transmembrane region" description="Helical" evidence="7">
    <location>
        <begin position="268"/>
        <end position="290"/>
    </location>
</feature>
<feature type="transmembrane region" description="Helical" evidence="7">
    <location>
        <begin position="134"/>
        <end position="155"/>
    </location>
</feature>
<keyword evidence="2 7" id="KW-0813">Transport</keyword>